<evidence type="ECO:0000256" key="1">
    <source>
        <dbReference type="ARBA" id="ARBA00004749"/>
    </source>
</evidence>
<organism evidence="10">
    <name type="scientific">hydrothermal vent metagenome</name>
    <dbReference type="NCBI Taxonomy" id="652676"/>
    <lineage>
        <taxon>unclassified sequences</taxon>
        <taxon>metagenomes</taxon>
        <taxon>ecological metagenomes</taxon>
    </lineage>
</organism>
<comment type="pathway">
    <text evidence="1">Cofactor biosynthesis; ubiquinone biosynthesis.</text>
</comment>
<reference evidence="10" key="1">
    <citation type="submission" date="2018-06" db="EMBL/GenBank/DDBJ databases">
        <authorList>
            <person name="Zhirakovskaya E."/>
        </authorList>
    </citation>
    <scope>NUCLEOTIDE SEQUENCE</scope>
</reference>
<keyword evidence="7" id="KW-0503">Monooxygenase</keyword>
<evidence type="ECO:0000256" key="3">
    <source>
        <dbReference type="ARBA" id="ARBA00022688"/>
    </source>
</evidence>
<keyword evidence="4" id="KW-0479">Metal-binding</keyword>
<dbReference type="Gene3D" id="1.20.1260.10">
    <property type="match status" value="1"/>
</dbReference>
<evidence type="ECO:0000256" key="4">
    <source>
        <dbReference type="ARBA" id="ARBA00022723"/>
    </source>
</evidence>
<dbReference type="GO" id="GO:0006744">
    <property type="term" value="P:ubiquinone biosynthetic process"/>
    <property type="evidence" value="ECO:0007669"/>
    <property type="project" value="UniProtKB-KW"/>
</dbReference>
<dbReference type="HAMAP" id="MF_01658">
    <property type="entry name" value="COQ7"/>
    <property type="match status" value="1"/>
</dbReference>
<keyword evidence="6" id="KW-0408">Iron</keyword>
<feature type="region of interest" description="Disordered" evidence="9">
    <location>
        <begin position="1"/>
        <end position="29"/>
    </location>
</feature>
<evidence type="ECO:0000256" key="5">
    <source>
        <dbReference type="ARBA" id="ARBA00023002"/>
    </source>
</evidence>
<evidence type="ECO:0000256" key="7">
    <source>
        <dbReference type="ARBA" id="ARBA00023033"/>
    </source>
</evidence>
<accession>A0A3B1AVX4</accession>
<dbReference type="SUPFAM" id="SSF47240">
    <property type="entry name" value="Ferritin-like"/>
    <property type="match status" value="1"/>
</dbReference>
<dbReference type="InterPro" id="IPR047809">
    <property type="entry name" value="COQ7_proteobact"/>
</dbReference>
<keyword evidence="8" id="KW-0472">Membrane</keyword>
<dbReference type="PANTHER" id="PTHR11237">
    <property type="entry name" value="COENZYME Q10 BIOSYNTHESIS PROTEIN 7"/>
    <property type="match status" value="1"/>
</dbReference>
<protein>
    <submittedName>
        <fullName evidence="10">2-polyprenyl-3-methyl-6-methoxy-1,4-benzoquinol hydroxylase, coq7 type</fullName>
    </submittedName>
</protein>
<dbReference type="InterPro" id="IPR009078">
    <property type="entry name" value="Ferritin-like_SF"/>
</dbReference>
<dbReference type="Pfam" id="PF03232">
    <property type="entry name" value="COQ7"/>
    <property type="match status" value="1"/>
</dbReference>
<evidence type="ECO:0000256" key="6">
    <source>
        <dbReference type="ARBA" id="ARBA00023004"/>
    </source>
</evidence>
<proteinExistence type="inferred from homology"/>
<gene>
    <name evidence="10" type="ORF">MNBD_GAMMA19-766</name>
</gene>
<keyword evidence="5" id="KW-0560">Oxidoreductase</keyword>
<keyword evidence="3" id="KW-0831">Ubiquinone biosynthesis</keyword>
<dbReference type="GO" id="GO:0004497">
    <property type="term" value="F:monooxygenase activity"/>
    <property type="evidence" value="ECO:0007669"/>
    <property type="project" value="UniProtKB-KW"/>
</dbReference>
<evidence type="ECO:0000256" key="9">
    <source>
        <dbReference type="SAM" id="MobiDB-lite"/>
    </source>
</evidence>
<dbReference type="AlphaFoldDB" id="A0A3B1AVX4"/>
<evidence type="ECO:0000256" key="2">
    <source>
        <dbReference type="ARBA" id="ARBA00022475"/>
    </source>
</evidence>
<keyword evidence="2" id="KW-1003">Cell membrane</keyword>
<dbReference type="NCBIfam" id="NF033656">
    <property type="entry name" value="DMQ_monoox_COQ7"/>
    <property type="match status" value="1"/>
</dbReference>
<dbReference type="InterPro" id="IPR011566">
    <property type="entry name" value="Ubq_synth_Coq7"/>
</dbReference>
<dbReference type="GO" id="GO:0046872">
    <property type="term" value="F:metal ion binding"/>
    <property type="evidence" value="ECO:0007669"/>
    <property type="project" value="UniProtKB-KW"/>
</dbReference>
<sequence length="201" mass="22212">MGVDVGMRTLFGQPKTTERTNPAHNETEAELSEAERQLAGRLMRINHAGEVAAQGLYQGQALTARLPQVRQQMERAALEENDHLDWCEKRAKELGTHVSAFNPVWYAGSAAIGALAGLAGDKWSLGFVAETEKQVVKHLEEHLEQLPEHDDKSRAILEQMKEDEGHHATVALEAGGTELPLPVKKLMGLTSKVMTRTAFWL</sequence>
<dbReference type="InterPro" id="IPR012347">
    <property type="entry name" value="Ferritin-like"/>
</dbReference>
<dbReference type="PANTHER" id="PTHR11237:SF4">
    <property type="entry name" value="5-DEMETHOXYUBIQUINONE HYDROXYLASE, MITOCHONDRIAL"/>
    <property type="match status" value="1"/>
</dbReference>
<dbReference type="CDD" id="cd01042">
    <property type="entry name" value="DMQH"/>
    <property type="match status" value="1"/>
</dbReference>
<evidence type="ECO:0000313" key="10">
    <source>
        <dbReference type="EMBL" id="VAX05891.1"/>
    </source>
</evidence>
<dbReference type="EMBL" id="UOFV01000553">
    <property type="protein sequence ID" value="VAX05891.1"/>
    <property type="molecule type" value="Genomic_DNA"/>
</dbReference>
<name>A0A3B1AVX4_9ZZZZ</name>
<evidence type="ECO:0000256" key="8">
    <source>
        <dbReference type="ARBA" id="ARBA00023136"/>
    </source>
</evidence>